<keyword evidence="3" id="KW-1185">Reference proteome</keyword>
<protein>
    <submittedName>
        <fullName evidence="2">Uncharacterized protein</fullName>
    </submittedName>
</protein>
<dbReference type="PANTHER" id="PTHR38004">
    <property type="entry name" value="PROLINE-RICH PROTEIN 33"/>
    <property type="match status" value="1"/>
</dbReference>
<evidence type="ECO:0000256" key="1">
    <source>
        <dbReference type="SAM" id="MobiDB-lite"/>
    </source>
</evidence>
<feature type="region of interest" description="Disordered" evidence="1">
    <location>
        <begin position="115"/>
        <end position="190"/>
    </location>
</feature>
<dbReference type="Proteomes" id="UP001221898">
    <property type="component" value="Unassembled WGS sequence"/>
</dbReference>
<proteinExistence type="predicted"/>
<feature type="compositionally biased region" description="Pro residues" evidence="1">
    <location>
        <begin position="40"/>
        <end position="52"/>
    </location>
</feature>
<dbReference type="EMBL" id="JAINUG010000043">
    <property type="protein sequence ID" value="KAJ8406537.1"/>
    <property type="molecule type" value="Genomic_DNA"/>
</dbReference>
<dbReference type="AlphaFoldDB" id="A0AAD7SQY2"/>
<feature type="compositionally biased region" description="Low complexity" evidence="1">
    <location>
        <begin position="82"/>
        <end position="95"/>
    </location>
</feature>
<comment type="caution">
    <text evidence="2">The sequence shown here is derived from an EMBL/GenBank/DDBJ whole genome shotgun (WGS) entry which is preliminary data.</text>
</comment>
<feature type="compositionally biased region" description="Basic and acidic residues" evidence="1">
    <location>
        <begin position="133"/>
        <end position="186"/>
    </location>
</feature>
<dbReference type="InterPro" id="IPR028004">
    <property type="entry name" value="DUF4643"/>
</dbReference>
<feature type="compositionally biased region" description="Polar residues" evidence="1">
    <location>
        <begin position="1"/>
        <end position="26"/>
    </location>
</feature>
<organism evidence="2 3">
    <name type="scientific">Aldrovandia affinis</name>
    <dbReference type="NCBI Taxonomy" id="143900"/>
    <lineage>
        <taxon>Eukaryota</taxon>
        <taxon>Metazoa</taxon>
        <taxon>Chordata</taxon>
        <taxon>Craniata</taxon>
        <taxon>Vertebrata</taxon>
        <taxon>Euteleostomi</taxon>
        <taxon>Actinopterygii</taxon>
        <taxon>Neopterygii</taxon>
        <taxon>Teleostei</taxon>
        <taxon>Notacanthiformes</taxon>
        <taxon>Halosauridae</taxon>
        <taxon>Aldrovandia</taxon>
    </lineage>
</organism>
<reference evidence="2" key="1">
    <citation type="journal article" date="2023" name="Science">
        <title>Genome structures resolve the early diversification of teleost fishes.</title>
        <authorList>
            <person name="Parey E."/>
            <person name="Louis A."/>
            <person name="Montfort J."/>
            <person name="Bouchez O."/>
            <person name="Roques C."/>
            <person name="Iampietro C."/>
            <person name="Lluch J."/>
            <person name="Castinel A."/>
            <person name="Donnadieu C."/>
            <person name="Desvignes T."/>
            <person name="Floi Bucao C."/>
            <person name="Jouanno E."/>
            <person name="Wen M."/>
            <person name="Mejri S."/>
            <person name="Dirks R."/>
            <person name="Jansen H."/>
            <person name="Henkel C."/>
            <person name="Chen W.J."/>
            <person name="Zahm M."/>
            <person name="Cabau C."/>
            <person name="Klopp C."/>
            <person name="Thompson A.W."/>
            <person name="Robinson-Rechavi M."/>
            <person name="Braasch I."/>
            <person name="Lecointre G."/>
            <person name="Bobe J."/>
            <person name="Postlethwait J.H."/>
            <person name="Berthelot C."/>
            <person name="Roest Crollius H."/>
            <person name="Guiguen Y."/>
        </authorList>
    </citation>
    <scope>NUCLEOTIDE SEQUENCE</scope>
    <source>
        <strain evidence="2">NC1722</strain>
    </source>
</reference>
<evidence type="ECO:0000313" key="3">
    <source>
        <dbReference type="Proteomes" id="UP001221898"/>
    </source>
</evidence>
<dbReference type="Pfam" id="PF15485">
    <property type="entry name" value="DUF4643"/>
    <property type="match status" value="1"/>
</dbReference>
<feature type="region of interest" description="Disordered" evidence="1">
    <location>
        <begin position="1"/>
        <end position="100"/>
    </location>
</feature>
<evidence type="ECO:0000313" key="2">
    <source>
        <dbReference type="EMBL" id="KAJ8406537.1"/>
    </source>
</evidence>
<sequence length="300" mass="33032">MATSNEPTNQAVTEPNVPTGSKTAPAQTPKAESPATEVPIPAPIPQTPPPAQPSDVRKEESQTVMVDAAHMKAEAPPEEVPTEAGAAAAQSTAETGAREEDLLLKAEPLLKVVQKPKGMKSKLSGWSRLKKHMVVETEEPKFPEPVPESKTETPDDGQEQKSEQKPVREPSEASEKSESQESEKGKAAPRATKMWDAVLFQMFSTEENILQQINISKSESGKTEVKETPREIPTFVHRLPILLYSPKFDARRLKEAASRPLTKIATVFEMALLNRKHHDEEPKDFNRIAKGFCATQTTEE</sequence>
<dbReference type="PANTHER" id="PTHR38004:SF1">
    <property type="entry name" value="PROLINE-RICH PROTEIN 33"/>
    <property type="match status" value="1"/>
</dbReference>
<accession>A0AAD7SQY2</accession>
<gene>
    <name evidence="2" type="ORF">AAFF_G00301110</name>
</gene>
<name>A0AAD7SQY2_9TELE</name>